<gene>
    <name evidence="1" type="ordered locus">Caka_0274</name>
</gene>
<dbReference type="SMART" id="SM00028">
    <property type="entry name" value="TPR"/>
    <property type="match status" value="4"/>
</dbReference>
<dbReference type="InterPro" id="IPR019734">
    <property type="entry name" value="TPR_rpt"/>
</dbReference>
<name>D5ELX5_CORAD</name>
<evidence type="ECO:0000313" key="2">
    <source>
        <dbReference type="Proteomes" id="UP000000925"/>
    </source>
</evidence>
<dbReference type="Gene3D" id="1.25.40.10">
    <property type="entry name" value="Tetratricopeptide repeat domain"/>
    <property type="match status" value="3"/>
</dbReference>
<dbReference type="Proteomes" id="UP000000925">
    <property type="component" value="Chromosome"/>
</dbReference>
<dbReference type="Pfam" id="PF13174">
    <property type="entry name" value="TPR_6"/>
    <property type="match status" value="1"/>
</dbReference>
<dbReference type="eggNOG" id="COG1729">
    <property type="taxonomic scope" value="Bacteria"/>
</dbReference>
<dbReference type="KEGG" id="caa:Caka_0274"/>
<protein>
    <submittedName>
        <fullName evidence="1">Tetratricopeptide TPR_4</fullName>
    </submittedName>
</protein>
<dbReference type="SUPFAM" id="SSF48452">
    <property type="entry name" value="TPR-like"/>
    <property type="match status" value="3"/>
</dbReference>
<dbReference type="AlphaFoldDB" id="D5ELX5"/>
<dbReference type="InterPro" id="IPR011990">
    <property type="entry name" value="TPR-like_helical_dom_sf"/>
</dbReference>
<sequence>MSDFRVLNTILLVQMLCCLVASHIGCVVHAGEVRDLSDQQLRSRLGNPESGSLAGKIDLLTELCLRAQDTAQSERYQFLLGVAWQDTYLESRKPAALRKACEVYRRYLEAYPDSVRLDFVHLNLAMCYVELSEFDAAIPHYTWLVQYSQTGAVQRRSLERLCRLYIDSEQPEAGLHWYREVFEQSILDPERRTMAAVWMVQGLLAAGKLDEIPLYRPYLLGQSAPLFEPQFNVALMEGADRLMDQACFAEAMLLLSFVRPKAVLEEFWRAELGRMQRRIKTLSEDSSTGQDAREQLARVQGFCDAVAQMPDYDLALDWRRARAYQETGRDWEALWAFYELFNNYPNHESAEDFLWTAYSLAEGFDDPVLIPELARLYLDLGQGTRYRQLVWTGWGQHLLNAEDPEAQRQLLLDCLRTQCDSSSAAYLIHQRAAYFMQRAHYRSVRDCTQDMDTELEGQLLAGIAADYWSAIGRLMLADYESAEIGFRDLLSSTERQLNTLWDDTFFRHAVSLFGLQQFDRAASVFKEFIERNPESVLAVEATVYLGDISRLFGDLETALGYYGPVCQRSEHPRLQARAVFASAEIYQEQADLEAAFNRLFEFVTGGPAAAYKAEALARMGDVRQAQGRLLDRYRLHRNVFEAFANDPDASAVDDVLARYLVDHVQLMKELDHSVRLLERLSREPDFRHSFLADRAYQYRFLQSEEGNSIVALLRDQLVYDRPQRARLIVSDQQTEDAVQVELGRLLQVYRELQDELRHYAPLAFWQERYQVASAGSCAYLRARMALSLLAVVPLEELLGGDALSAAPDAVVLWEAHCAEGVDVESARTLYRFIVERDPLSDGAYQSLRAQFRLAVEQAEESNDALDWQAARRVMERLEEGFAARDQGVEYRLQQAALYEALDEWDAAVAVYHEIVQRPEWRGQIHAQAHLQLGRLYLQRERWAEAHAFFERLMVAYSGFDEELAWAYYYDLTALSKMGKRESMDALLAEYGRLEEQLKSTEASERMREVYAF</sequence>
<reference evidence="1 2" key="1">
    <citation type="journal article" date="2010" name="Stand. Genomic Sci.">
        <title>Complete genome sequence of Coraliomargarita akajimensis type strain (04OKA010-24).</title>
        <authorList>
            <person name="Mavromatis K."/>
            <person name="Abt B."/>
            <person name="Brambilla E."/>
            <person name="Lapidus A."/>
            <person name="Copeland A."/>
            <person name="Deshpande S."/>
            <person name="Nolan M."/>
            <person name="Lucas S."/>
            <person name="Tice H."/>
            <person name="Cheng J.F."/>
            <person name="Han C."/>
            <person name="Detter J.C."/>
            <person name="Woyke T."/>
            <person name="Goodwin L."/>
            <person name="Pitluck S."/>
            <person name="Held B."/>
            <person name="Brettin T."/>
            <person name="Tapia R."/>
            <person name="Ivanova N."/>
            <person name="Mikhailova N."/>
            <person name="Pati A."/>
            <person name="Liolios K."/>
            <person name="Chen A."/>
            <person name="Palaniappan K."/>
            <person name="Land M."/>
            <person name="Hauser L."/>
            <person name="Chang Y.J."/>
            <person name="Jeffries C.D."/>
            <person name="Rohde M."/>
            <person name="Goker M."/>
            <person name="Bristow J."/>
            <person name="Eisen J.A."/>
            <person name="Markowitz V."/>
            <person name="Hugenholtz P."/>
            <person name="Klenk H.P."/>
            <person name="Kyrpides N.C."/>
        </authorList>
    </citation>
    <scope>NUCLEOTIDE SEQUENCE [LARGE SCALE GENOMIC DNA]</scope>
    <source>
        <strain evidence="2">DSM 45221 / IAM 15411 / JCM 23193 / KCTC 12865</strain>
    </source>
</reference>
<accession>D5ELX5</accession>
<dbReference type="EMBL" id="CP001998">
    <property type="protein sequence ID" value="ADE53300.1"/>
    <property type="molecule type" value="Genomic_DNA"/>
</dbReference>
<evidence type="ECO:0000313" key="1">
    <source>
        <dbReference type="EMBL" id="ADE53300.1"/>
    </source>
</evidence>
<dbReference type="STRING" id="583355.Caka_0274"/>
<organism evidence="1 2">
    <name type="scientific">Coraliomargarita akajimensis (strain DSM 45221 / IAM 15411 / JCM 23193 / KCTC 12865 / 04OKA010-24)</name>
    <dbReference type="NCBI Taxonomy" id="583355"/>
    <lineage>
        <taxon>Bacteria</taxon>
        <taxon>Pseudomonadati</taxon>
        <taxon>Verrucomicrobiota</taxon>
        <taxon>Opitutia</taxon>
        <taxon>Puniceicoccales</taxon>
        <taxon>Coraliomargaritaceae</taxon>
        <taxon>Coraliomargarita</taxon>
    </lineage>
</organism>
<proteinExistence type="predicted"/>
<dbReference type="OrthoDB" id="174598at2"/>
<keyword evidence="2" id="KW-1185">Reference proteome</keyword>
<dbReference type="HOGENOM" id="CLU_297508_0_0_0"/>